<organism evidence="1 2">
    <name type="scientific">Purpureocillium takamizusanense</name>
    <dbReference type="NCBI Taxonomy" id="2060973"/>
    <lineage>
        <taxon>Eukaryota</taxon>
        <taxon>Fungi</taxon>
        <taxon>Dikarya</taxon>
        <taxon>Ascomycota</taxon>
        <taxon>Pezizomycotina</taxon>
        <taxon>Sordariomycetes</taxon>
        <taxon>Hypocreomycetidae</taxon>
        <taxon>Hypocreales</taxon>
        <taxon>Ophiocordycipitaceae</taxon>
        <taxon>Purpureocillium</taxon>
    </lineage>
</organism>
<protein>
    <submittedName>
        <fullName evidence="1">Uncharacterized protein</fullName>
    </submittedName>
</protein>
<dbReference type="EMBL" id="CP086357">
    <property type="protein sequence ID" value="UNI18422.1"/>
    <property type="molecule type" value="Genomic_DNA"/>
</dbReference>
<keyword evidence="2" id="KW-1185">Reference proteome</keyword>
<proteinExistence type="predicted"/>
<gene>
    <name evidence="1" type="ORF">JDV02_004693</name>
</gene>
<accession>A0A9Q8VB38</accession>
<reference evidence="1" key="1">
    <citation type="submission" date="2021-11" db="EMBL/GenBank/DDBJ databases">
        <title>Purpureocillium_takamizusanense_genome.</title>
        <authorList>
            <person name="Nguyen N.-H."/>
        </authorList>
    </citation>
    <scope>NUCLEOTIDE SEQUENCE</scope>
    <source>
        <strain evidence="1">PT3</strain>
    </source>
</reference>
<name>A0A9Q8VB38_9HYPO</name>
<sequence>MATEEEAQDLRRLQDAYTIINAQVDQEAQMGDDHTLDVTVQSYVPVLTFRYINTTIPLTHIEAEMHRLWHTVI</sequence>
<dbReference type="OrthoDB" id="5403091at2759"/>
<dbReference type="RefSeq" id="XP_047841903.1">
    <property type="nucleotide sequence ID" value="XM_047985924.1"/>
</dbReference>
<dbReference type="GeneID" id="72066645"/>
<dbReference type="Proteomes" id="UP000829364">
    <property type="component" value="Chromosome 4"/>
</dbReference>
<evidence type="ECO:0000313" key="2">
    <source>
        <dbReference type="Proteomes" id="UP000829364"/>
    </source>
</evidence>
<evidence type="ECO:0000313" key="1">
    <source>
        <dbReference type="EMBL" id="UNI18422.1"/>
    </source>
</evidence>
<dbReference type="KEGG" id="ptkz:JDV02_004693"/>
<dbReference type="AlphaFoldDB" id="A0A9Q8VB38"/>